<name>A0ABV8U3C3_9ACTN</name>
<protein>
    <submittedName>
        <fullName evidence="1">Uncharacterized protein</fullName>
    </submittedName>
</protein>
<accession>A0ABV8U3C3</accession>
<organism evidence="1 2">
    <name type="scientific">Salininema proteolyticum</name>
    <dbReference type="NCBI Taxonomy" id="1607685"/>
    <lineage>
        <taxon>Bacteria</taxon>
        <taxon>Bacillati</taxon>
        <taxon>Actinomycetota</taxon>
        <taxon>Actinomycetes</taxon>
        <taxon>Glycomycetales</taxon>
        <taxon>Glycomycetaceae</taxon>
        <taxon>Salininema</taxon>
    </lineage>
</organism>
<keyword evidence="2" id="KW-1185">Reference proteome</keyword>
<gene>
    <name evidence="1" type="ORF">ACFPET_18145</name>
</gene>
<reference evidence="2" key="1">
    <citation type="journal article" date="2019" name="Int. J. Syst. Evol. Microbiol.">
        <title>The Global Catalogue of Microorganisms (GCM) 10K type strain sequencing project: providing services to taxonomists for standard genome sequencing and annotation.</title>
        <authorList>
            <consortium name="The Broad Institute Genomics Platform"/>
            <consortium name="The Broad Institute Genome Sequencing Center for Infectious Disease"/>
            <person name="Wu L."/>
            <person name="Ma J."/>
        </authorList>
    </citation>
    <scope>NUCLEOTIDE SEQUENCE [LARGE SCALE GENOMIC DNA]</scope>
    <source>
        <strain evidence="2">IBRC-M 10908</strain>
    </source>
</reference>
<proteinExistence type="predicted"/>
<dbReference type="RefSeq" id="WP_380623763.1">
    <property type="nucleotide sequence ID" value="NZ_JBHSDK010000028.1"/>
</dbReference>
<sequence>MLSRPRTIQDKAHKVLDVVGDLADGTLPDLRKNRRSKSKTWTDFVVRHGGAPPAKVKLKSTEGDPPIGSVLTMFRDWGVRTKKGTGWPQFTYKGTTIQRVNVQTGDDSVFLRFSRVPQGLPGAFRHFLLDDRDITSRHVNPWNQEWRRYHAVPGRFDENAEEGPDQSVLKAAARMILGEAPKILRGPSVYSEDETYARELAESARRSGDHRLFETDWFHANGLFFTVRMRNHIAERYSVDTYAEAEVSEHLSLTRLFLEPSSKAPES</sequence>
<dbReference type="EMBL" id="JBHSDK010000028">
    <property type="protein sequence ID" value="MFC4337128.1"/>
    <property type="molecule type" value="Genomic_DNA"/>
</dbReference>
<evidence type="ECO:0000313" key="2">
    <source>
        <dbReference type="Proteomes" id="UP001595823"/>
    </source>
</evidence>
<evidence type="ECO:0000313" key="1">
    <source>
        <dbReference type="EMBL" id="MFC4337128.1"/>
    </source>
</evidence>
<dbReference type="Proteomes" id="UP001595823">
    <property type="component" value="Unassembled WGS sequence"/>
</dbReference>
<comment type="caution">
    <text evidence="1">The sequence shown here is derived from an EMBL/GenBank/DDBJ whole genome shotgun (WGS) entry which is preliminary data.</text>
</comment>